<reference evidence="1 2" key="1">
    <citation type="submission" date="2020-03" db="EMBL/GenBank/DDBJ databases">
        <title>Genomic Encyclopedia of Type Strains, Phase IV (KMG-IV): sequencing the most valuable type-strain genomes for metagenomic binning, comparative biology and taxonomic classification.</title>
        <authorList>
            <person name="Goeker M."/>
        </authorList>
    </citation>
    <scope>NUCLEOTIDE SEQUENCE [LARGE SCALE GENOMIC DNA]</scope>
    <source>
        <strain evidence="1 2">DSM 102865</strain>
    </source>
</reference>
<accession>A0ABX0UR09</accession>
<dbReference type="RefSeq" id="WP_167275224.1">
    <property type="nucleotide sequence ID" value="NZ_JAASQJ010000005.1"/>
</dbReference>
<evidence type="ECO:0000313" key="1">
    <source>
        <dbReference type="EMBL" id="NIJ55429.1"/>
    </source>
</evidence>
<proteinExistence type="predicted"/>
<organism evidence="1 2">
    <name type="scientific">Dyadobacter arcticus</name>
    <dbReference type="NCBI Taxonomy" id="1078754"/>
    <lineage>
        <taxon>Bacteria</taxon>
        <taxon>Pseudomonadati</taxon>
        <taxon>Bacteroidota</taxon>
        <taxon>Cytophagia</taxon>
        <taxon>Cytophagales</taxon>
        <taxon>Spirosomataceae</taxon>
        <taxon>Dyadobacter</taxon>
    </lineage>
</organism>
<sequence>MSTELPARLLAKTRFLTPENLENNLLKQEDEIFLAGSWNLSKITSGLFFDLSSVEWVNIGAAVRLAVLIESALKMKIRVLVALPFCKPGASEKFEDKIARAKRRNAANIFLKTIQFDSAVQCAHIYQETEILLSESFDFSKPYNNISLINEFTKSKVHSVDFSENNIRFNYNFIVPISWIDASSDVEIESSLDNLFTKVLTNEERGLDSIDLKSIKNVILSELIKNVEEHTNCNKALIAIGLLPVRTLVANRESNSKIYSNKIEEKYVKWVDQNGINNLIEIYFGDSGGGLISHDLQRSYRRKSSTDYIHKSKSEDLEILKWSFDKWSSRKINEEIRGTKGLYRINRIVNKYNGIFLIRTQKLYGGYQKGGYSSSHWVDNENKKLSSFPGTLIELKLCPYSEIKEFTFKFKKSGNRRKWKTAQFIVKDKHTDLFKKLIDGLNNSSSTYNLIIIFKSEKNLSFTDFKEFLSASLQYLSYIRHPNGIVVYILDEIGKDLQDIIADSANELRQKMDGHTLGQEVSNPHNEIVYDPILILGNDTISWFGGDQKIIEILNEAYLDGREATNLLKLSSFNRLIPADRTMILFHFQNDDSLVTVSDKFDLEFNFTHIGDLFRKKLSSFLSGISPSENLTCTPTLKPVTKWYDVKDILRNGDRVGYALAMYLMMKEQFSSWKPSKVTRILIDHSYIYELAAEFSKIYGIGPHNIVNINDDIDYDIPRRSRLFNAGDEVIILTSIISSSETIRRLDKYAKRDLANVLCIICLANFRERNVDNLTTWGSSTPILSIYKKHKVDQISINISSSFIDSYKRNADTLAKCKNFIQPDYNIKGENSIFIESNEPLKTEVKEFLIRTKSLHYNHYGKFNGRHFTFALDQKKILETPSFVWSRFTSIIADWQGDRFDHFSIVKSGEKRGNAQFFNALIRHLRNRFRVEAVVNALPDTNINASSKNVVFIDFGALTGESINKLFTTIRDVDNVLVCILFSQFKNNEQLFYERIRTIGVPITLGPFEGKQFNLFDNNPLNYKTGEAQTQITFLFNFPLKFYTSAICPICEQDRALSLYPVQNKYASDYAQDRKRRIRIKDRIDMPQFPCDFYLGSTDEDNNFELSSRLIMLMYELSVLIENATIDTSSRVKLYWYLVDVRSNMAEFSMDPDSKLYALLYLFSNEVHLLQRQPLVFRDLRNMVADMATYICTVPADRLVEDFYDPDASHTNPLRLCVRFKFAAITVLRASNKYKFCELLADIVKASRYDNRIRDNLLQNIFFHVQTLHENQYNRSTDYFSLLQHQFNQIDRTLFSTNQKAAYFSLRTQNQLVRRSLEWDRNNTISPKNVIKSLKQEFFALYNLDSHPPHYESFVSLDFRNLDSHAFPDFILNRESSPFYRIFNQKISYLLDRWDHVNHVIKPIVKLYLDKIEPLMFESQIFQRYSISEKVISIFGSKKSRRIAQEFFLLVNEISINPISLIDKYQEYHDYYDDMYEAIISYKKAQFNQTTSSLLLRFLDNFPCDVYEACSMIFGSVGFGSVSIEIDKRDRMVFYPKEVLNYYLDHIRQNILKRKNPGVVESHIHIRITGNRDQEENEASVNLKIEYNGTDMCTDERKLDGGLSQFERDLQIFSGTLDHGSRNRLYQLNITMLSYE</sequence>
<keyword evidence="2" id="KW-1185">Reference proteome</keyword>
<gene>
    <name evidence="1" type="ORF">FHS68_004618</name>
</gene>
<protein>
    <submittedName>
        <fullName evidence="1">Uncharacterized protein</fullName>
    </submittedName>
</protein>
<dbReference type="EMBL" id="JAASQJ010000005">
    <property type="protein sequence ID" value="NIJ55429.1"/>
    <property type="molecule type" value="Genomic_DNA"/>
</dbReference>
<comment type="caution">
    <text evidence="1">The sequence shown here is derived from an EMBL/GenBank/DDBJ whole genome shotgun (WGS) entry which is preliminary data.</text>
</comment>
<evidence type="ECO:0000313" key="2">
    <source>
        <dbReference type="Proteomes" id="UP001179181"/>
    </source>
</evidence>
<dbReference type="Proteomes" id="UP001179181">
    <property type="component" value="Unassembled WGS sequence"/>
</dbReference>
<name>A0ABX0UR09_9BACT</name>